<dbReference type="AlphaFoldDB" id="A0A0B3RR93"/>
<feature type="chain" id="PRO_5002097946" evidence="1">
    <location>
        <begin position="21"/>
        <end position="819"/>
    </location>
</feature>
<dbReference type="Pfam" id="PF13519">
    <property type="entry name" value="VWA_2"/>
    <property type="match status" value="1"/>
</dbReference>
<keyword evidence="4" id="KW-1185">Reference proteome</keyword>
<evidence type="ECO:0000259" key="2">
    <source>
        <dbReference type="PROSITE" id="PS50234"/>
    </source>
</evidence>
<dbReference type="InterPro" id="IPR036465">
    <property type="entry name" value="vWFA_dom_sf"/>
</dbReference>
<name>A0A0B3RR93_9RHOB</name>
<dbReference type="Proteomes" id="UP000030960">
    <property type="component" value="Unassembled WGS sequence"/>
</dbReference>
<dbReference type="PROSITE" id="PS50234">
    <property type="entry name" value="VWFA"/>
    <property type="match status" value="1"/>
</dbReference>
<dbReference type="PATRIC" id="fig|1515334.3.peg.1626"/>
<dbReference type="Gene3D" id="3.40.50.410">
    <property type="entry name" value="von Willebrand factor, type A domain"/>
    <property type="match status" value="1"/>
</dbReference>
<evidence type="ECO:0000313" key="3">
    <source>
        <dbReference type="EMBL" id="KHQ53635.1"/>
    </source>
</evidence>
<gene>
    <name evidence="3" type="ORF">OA50_01623</name>
</gene>
<reference evidence="3 4" key="1">
    <citation type="submission" date="2014-10" db="EMBL/GenBank/DDBJ databases">
        <title>Genome sequence of Ponticoccus sp. strain UMTAT08 isolated from clonal culture of toxic dinoflagellate Alexandrium tamiyavanichii.</title>
        <authorList>
            <person name="Gan H.Y."/>
            <person name="Muhd D.-D."/>
            <person name="Mohd Noor M.E."/>
            <person name="Yeong Y.S."/>
            <person name="Usup G."/>
        </authorList>
    </citation>
    <scope>NUCLEOTIDE SEQUENCE [LARGE SCALE GENOMIC DNA]</scope>
    <source>
        <strain evidence="3 4">UMTAT08</strain>
    </source>
</reference>
<dbReference type="PANTHER" id="PTHR10579:SF43">
    <property type="entry name" value="ZINC FINGER (C3HC4-TYPE RING FINGER) FAMILY PROTEIN"/>
    <property type="match status" value="1"/>
</dbReference>
<organism evidence="3 4">
    <name type="scientific">Mameliella alba</name>
    <dbReference type="NCBI Taxonomy" id="561184"/>
    <lineage>
        <taxon>Bacteria</taxon>
        <taxon>Pseudomonadati</taxon>
        <taxon>Pseudomonadota</taxon>
        <taxon>Alphaproteobacteria</taxon>
        <taxon>Rhodobacterales</taxon>
        <taxon>Roseobacteraceae</taxon>
        <taxon>Mameliella</taxon>
    </lineage>
</organism>
<dbReference type="OrthoDB" id="9783818at2"/>
<sequence>MTGFRRAALALCLVPALAAAQEDSKSILVLDASGSMWGQIDGVAKITIAQGVVGDLLSSLPETQALGLTAYGHRTKGDCTDIQTLVEPGTASRDAIAAQVNKLRPRGKTPMTDAVIQAAQALKYTEDPATVILVSDGIETCNPDPCAAARALEEAGVDLTVHVVGFDVSDPEARRQMQCMADETGGQFLLAANASELGKALTEVTQAQPAATFSTRFVAQDGAEGGTIETPLVWDVRRGDEVIVDFQQSASLDIDLPAGSYTVTVLRPEDESSVEKSFDVTDATQTVTLVLPSSLPEALVSGAEQAVAGSTIPVTWEGPDEDGDYVTVSRPDDKGYVNYTYTRDGTPAQLVMPPEPGEYELRYVLRDGRQTLATQAITVTAAEASLDADGSVPTGATIPVTWTGPDYDGDYIAVSEPGDKGYVNYSYTRDGTPAQLVMPPEPGTYELRYFMRQDRTVLATRMIEVTALDASLEAAETAEVGADIPVTWTGPDYEGDYIAVSKPDDKGYVNYTYTREGSPLTLKMPSEPGTYELRYFMRQDRTVLATRMIEVTEVSATLDVAPTGAAGSDIPVTWTGPDYDGDYITVSEIGDDGYVNYTYTREGSPLDLTLPADAGTYEIRYVMRQDRTVLATKTIEVSDVSATLDVVTEARAGASVLVTWDGPGYDKDYVTVADADMADNKYHFYTYTREGSPLLLRLPAEPGTYEIRYVAAGDSPRVVARNQITLTEVTASIDAPEQVPAGAVLGLDWDGPDYKGDYISLARVGEPDNKYSTYKHTSEDSPLVLKLPEGPGKYELRYVMGQGNKVLFRKPIELTYEPE</sequence>
<protein>
    <submittedName>
        <fullName evidence="3">von Willebrand factor type A domain protein</fullName>
    </submittedName>
</protein>
<dbReference type="InterPro" id="IPR051266">
    <property type="entry name" value="CLCR"/>
</dbReference>
<feature type="signal peptide" evidence="1">
    <location>
        <begin position="1"/>
        <end position="20"/>
    </location>
</feature>
<proteinExistence type="predicted"/>
<comment type="caution">
    <text evidence="3">The sequence shown here is derived from an EMBL/GenBank/DDBJ whole genome shotgun (WGS) entry which is preliminary data.</text>
</comment>
<dbReference type="SMART" id="SM00327">
    <property type="entry name" value="VWA"/>
    <property type="match status" value="1"/>
</dbReference>
<dbReference type="PANTHER" id="PTHR10579">
    <property type="entry name" value="CALCIUM-ACTIVATED CHLORIDE CHANNEL REGULATOR"/>
    <property type="match status" value="1"/>
</dbReference>
<dbReference type="InterPro" id="IPR002035">
    <property type="entry name" value="VWF_A"/>
</dbReference>
<dbReference type="SUPFAM" id="SSF53300">
    <property type="entry name" value="vWA-like"/>
    <property type="match status" value="1"/>
</dbReference>
<keyword evidence="1" id="KW-0732">Signal</keyword>
<evidence type="ECO:0000256" key="1">
    <source>
        <dbReference type="SAM" id="SignalP"/>
    </source>
</evidence>
<dbReference type="EMBL" id="JSUQ01000006">
    <property type="protein sequence ID" value="KHQ53635.1"/>
    <property type="molecule type" value="Genomic_DNA"/>
</dbReference>
<dbReference type="RefSeq" id="WP_052244369.1">
    <property type="nucleotide sequence ID" value="NZ_JSUQ01000006.1"/>
</dbReference>
<accession>A0A0B3RR93</accession>
<dbReference type="STRING" id="561184.SAMN05216376_101232"/>
<feature type="domain" description="VWFA" evidence="2">
    <location>
        <begin position="25"/>
        <end position="204"/>
    </location>
</feature>
<evidence type="ECO:0000313" key="4">
    <source>
        <dbReference type="Proteomes" id="UP000030960"/>
    </source>
</evidence>